<keyword evidence="7 11" id="KW-0560">Oxidoreductase</keyword>
<dbReference type="GO" id="GO:0005506">
    <property type="term" value="F:iron ion binding"/>
    <property type="evidence" value="ECO:0007669"/>
    <property type="project" value="InterPro"/>
</dbReference>
<dbReference type="PANTHER" id="PTHR24282">
    <property type="entry name" value="CYTOCHROME P450 FAMILY MEMBER"/>
    <property type="match status" value="1"/>
</dbReference>
<evidence type="ECO:0000256" key="3">
    <source>
        <dbReference type="ARBA" id="ARBA00022617"/>
    </source>
</evidence>
<dbReference type="InterPro" id="IPR017972">
    <property type="entry name" value="Cyt_P450_CS"/>
</dbReference>
<dbReference type="InterPro" id="IPR036396">
    <property type="entry name" value="Cyt_P450_sf"/>
</dbReference>
<organism evidence="13 14">
    <name type="scientific">Ananas comosus</name>
    <name type="common">Pineapple</name>
    <name type="synonym">Ananas ananas</name>
    <dbReference type="NCBI Taxonomy" id="4615"/>
    <lineage>
        <taxon>Eukaryota</taxon>
        <taxon>Viridiplantae</taxon>
        <taxon>Streptophyta</taxon>
        <taxon>Embryophyta</taxon>
        <taxon>Tracheophyta</taxon>
        <taxon>Spermatophyta</taxon>
        <taxon>Magnoliopsida</taxon>
        <taxon>Liliopsida</taxon>
        <taxon>Poales</taxon>
        <taxon>Bromeliaceae</taxon>
        <taxon>Bromelioideae</taxon>
        <taxon>Ananas</taxon>
    </lineage>
</organism>
<evidence type="ECO:0000256" key="1">
    <source>
        <dbReference type="ARBA" id="ARBA00004370"/>
    </source>
</evidence>
<dbReference type="GO" id="GO:0016705">
    <property type="term" value="F:oxidoreductase activity, acting on paired donors, with incorporation or reduction of molecular oxygen"/>
    <property type="evidence" value="ECO:0007669"/>
    <property type="project" value="InterPro"/>
</dbReference>
<dbReference type="GO" id="GO:0020037">
    <property type="term" value="F:heme binding"/>
    <property type="evidence" value="ECO:0007669"/>
    <property type="project" value="InterPro"/>
</dbReference>
<name>A0A199UQJ1_ANACO</name>
<dbReference type="PANTHER" id="PTHR24282:SF211">
    <property type="entry name" value="CYTOCHROME P450-RELATED"/>
    <property type="match status" value="1"/>
</dbReference>
<proteinExistence type="inferred from homology"/>
<dbReference type="Proteomes" id="UP000092600">
    <property type="component" value="Unassembled WGS sequence"/>
</dbReference>
<dbReference type="Pfam" id="PF00067">
    <property type="entry name" value="p450"/>
    <property type="match status" value="1"/>
</dbReference>
<comment type="subcellular location">
    <subcellularLocation>
        <location evidence="1">Membrane</location>
    </subcellularLocation>
</comment>
<dbReference type="InterPro" id="IPR001128">
    <property type="entry name" value="Cyt_P450"/>
</dbReference>
<dbReference type="EMBL" id="LSRQ01005711">
    <property type="protein sequence ID" value="OAY67092.1"/>
    <property type="molecule type" value="Genomic_DNA"/>
</dbReference>
<evidence type="ECO:0000256" key="5">
    <source>
        <dbReference type="ARBA" id="ARBA00022723"/>
    </source>
</evidence>
<evidence type="ECO:0000256" key="4">
    <source>
        <dbReference type="ARBA" id="ARBA00022692"/>
    </source>
</evidence>
<evidence type="ECO:0000256" key="9">
    <source>
        <dbReference type="ARBA" id="ARBA00023033"/>
    </source>
</evidence>
<comment type="similarity">
    <text evidence="2 11">Belongs to the cytochrome P450 family.</text>
</comment>
<gene>
    <name evidence="13" type="ORF">ACMD2_27264</name>
</gene>
<keyword evidence="6 12" id="KW-1133">Transmembrane helix</keyword>
<dbReference type="GO" id="GO:0006629">
    <property type="term" value="P:lipid metabolic process"/>
    <property type="evidence" value="ECO:0007669"/>
    <property type="project" value="UniProtKB-ARBA"/>
</dbReference>
<comment type="caution">
    <text evidence="13">The sequence shown here is derived from an EMBL/GenBank/DDBJ whole genome shotgun (WGS) entry which is preliminary data.</text>
</comment>
<dbReference type="AlphaFoldDB" id="A0A199UQJ1"/>
<dbReference type="GO" id="GO:0016020">
    <property type="term" value="C:membrane"/>
    <property type="evidence" value="ECO:0007669"/>
    <property type="project" value="UniProtKB-SubCell"/>
</dbReference>
<evidence type="ECO:0000256" key="12">
    <source>
        <dbReference type="SAM" id="Phobius"/>
    </source>
</evidence>
<dbReference type="GO" id="GO:0004497">
    <property type="term" value="F:monooxygenase activity"/>
    <property type="evidence" value="ECO:0007669"/>
    <property type="project" value="UniProtKB-KW"/>
</dbReference>
<dbReference type="PROSITE" id="PS00086">
    <property type="entry name" value="CYTOCHROME_P450"/>
    <property type="match status" value="1"/>
</dbReference>
<dbReference type="STRING" id="4615.A0A199UQJ1"/>
<keyword evidence="8 11" id="KW-0408">Iron</keyword>
<feature type="non-terminal residue" evidence="13">
    <location>
        <position position="1"/>
    </location>
</feature>
<dbReference type="InterPro" id="IPR050665">
    <property type="entry name" value="Cytochrome_P450_Monooxygen"/>
</dbReference>
<feature type="transmembrane region" description="Helical" evidence="12">
    <location>
        <begin position="67"/>
        <end position="85"/>
    </location>
</feature>
<keyword evidence="3 11" id="KW-0349">Heme</keyword>
<keyword evidence="4 12" id="KW-0812">Transmembrane</keyword>
<dbReference type="SUPFAM" id="SSF48264">
    <property type="entry name" value="Cytochrome P450"/>
    <property type="match status" value="1"/>
</dbReference>
<dbReference type="Gene3D" id="1.10.630.10">
    <property type="entry name" value="Cytochrome P450"/>
    <property type="match status" value="1"/>
</dbReference>
<evidence type="ECO:0000256" key="7">
    <source>
        <dbReference type="ARBA" id="ARBA00023002"/>
    </source>
</evidence>
<keyword evidence="10 12" id="KW-0472">Membrane</keyword>
<evidence type="ECO:0000313" key="13">
    <source>
        <dbReference type="EMBL" id="OAY67092.1"/>
    </source>
</evidence>
<reference evidence="13 14" key="1">
    <citation type="journal article" date="2016" name="DNA Res.">
        <title>The draft genome of MD-2 pineapple using hybrid error correction of long reads.</title>
        <authorList>
            <person name="Redwan R.M."/>
            <person name="Saidin A."/>
            <person name="Kumar S.V."/>
        </authorList>
    </citation>
    <scope>NUCLEOTIDE SEQUENCE [LARGE SCALE GENOMIC DNA]</scope>
    <source>
        <strain evidence="14">cv. MD2</strain>
        <tissue evidence="13">Leaf</tissue>
    </source>
</reference>
<sequence>TVSPAVALNRVATRDARIGTLDIPAGTQIYMPIVAIHRDVELWGADANEFNPLRFGEDKGHYNLGTYFPFGIGPTICVGQIWLLSRRNHCALMLM</sequence>
<protein>
    <submittedName>
        <fullName evidence="13">11-oxo-beta-amyrin 30-oxidase</fullName>
    </submittedName>
</protein>
<evidence type="ECO:0000256" key="11">
    <source>
        <dbReference type="RuleBase" id="RU000461"/>
    </source>
</evidence>
<keyword evidence="5 11" id="KW-0479">Metal-binding</keyword>
<evidence type="ECO:0000313" key="14">
    <source>
        <dbReference type="Proteomes" id="UP000092600"/>
    </source>
</evidence>
<keyword evidence="9 11" id="KW-0503">Monooxygenase</keyword>
<evidence type="ECO:0000256" key="8">
    <source>
        <dbReference type="ARBA" id="ARBA00023004"/>
    </source>
</evidence>
<evidence type="ECO:0000256" key="6">
    <source>
        <dbReference type="ARBA" id="ARBA00022989"/>
    </source>
</evidence>
<evidence type="ECO:0000256" key="2">
    <source>
        <dbReference type="ARBA" id="ARBA00010617"/>
    </source>
</evidence>
<evidence type="ECO:0000256" key="10">
    <source>
        <dbReference type="ARBA" id="ARBA00023136"/>
    </source>
</evidence>
<accession>A0A199UQJ1</accession>